<reference evidence="1 2" key="1">
    <citation type="journal article" date="2019" name="Genome Biol. Evol.">
        <title>Insights into the evolution of the New World diploid cottons (Gossypium, subgenus Houzingenia) based on genome sequencing.</title>
        <authorList>
            <person name="Grover C.E."/>
            <person name="Arick M.A. 2nd"/>
            <person name="Thrash A."/>
            <person name="Conover J.L."/>
            <person name="Sanders W.S."/>
            <person name="Peterson D.G."/>
            <person name="Frelichowski J.E."/>
            <person name="Scheffler J.A."/>
            <person name="Scheffler B.E."/>
            <person name="Wendel J.F."/>
        </authorList>
    </citation>
    <scope>NUCLEOTIDE SEQUENCE [LARGE SCALE GENOMIC DNA]</scope>
    <source>
        <strain evidence="1">8</strain>
        <tissue evidence="1">Leaf</tissue>
    </source>
</reference>
<dbReference type="AlphaFoldDB" id="A0A7J8QIM9"/>
<sequence length="63" mass="6994">MSSPLIVSSPILGDSTNVRGFARFGEFANLRGFAKLGPRIIARECDRLIIKVVNHVQYNATLY</sequence>
<feature type="non-terminal residue" evidence="1">
    <location>
        <position position="1"/>
    </location>
</feature>
<evidence type="ECO:0000313" key="1">
    <source>
        <dbReference type="EMBL" id="MBA0601348.1"/>
    </source>
</evidence>
<evidence type="ECO:0000313" key="2">
    <source>
        <dbReference type="Proteomes" id="UP000593578"/>
    </source>
</evidence>
<proteinExistence type="predicted"/>
<organism evidence="1 2">
    <name type="scientific">Gossypium raimondii</name>
    <name type="common">Peruvian cotton</name>
    <name type="synonym">Gossypium klotzschianum subsp. raimondii</name>
    <dbReference type="NCBI Taxonomy" id="29730"/>
    <lineage>
        <taxon>Eukaryota</taxon>
        <taxon>Viridiplantae</taxon>
        <taxon>Streptophyta</taxon>
        <taxon>Embryophyta</taxon>
        <taxon>Tracheophyta</taxon>
        <taxon>Spermatophyta</taxon>
        <taxon>Magnoliopsida</taxon>
        <taxon>eudicotyledons</taxon>
        <taxon>Gunneridae</taxon>
        <taxon>Pentapetalae</taxon>
        <taxon>rosids</taxon>
        <taxon>malvids</taxon>
        <taxon>Malvales</taxon>
        <taxon>Malvaceae</taxon>
        <taxon>Malvoideae</taxon>
        <taxon>Gossypium</taxon>
    </lineage>
</organism>
<dbReference type="Proteomes" id="UP000593578">
    <property type="component" value="Unassembled WGS sequence"/>
</dbReference>
<gene>
    <name evidence="1" type="ORF">Gorai_004528</name>
</gene>
<name>A0A7J8QIM9_GOSRA</name>
<accession>A0A7J8QIM9</accession>
<protein>
    <submittedName>
        <fullName evidence="1">Uncharacterized protein</fullName>
    </submittedName>
</protein>
<comment type="caution">
    <text evidence="1">The sequence shown here is derived from an EMBL/GenBank/DDBJ whole genome shotgun (WGS) entry which is preliminary data.</text>
</comment>
<dbReference type="EMBL" id="JABEZZ010000012">
    <property type="protein sequence ID" value="MBA0601348.1"/>
    <property type="molecule type" value="Genomic_DNA"/>
</dbReference>